<protein>
    <submittedName>
        <fullName evidence="1">Uncharacterized protein</fullName>
    </submittedName>
</protein>
<reference evidence="1 2" key="1">
    <citation type="submission" date="2011-01" db="EMBL/GenBank/DDBJ databases">
        <authorList>
            <person name="Weinstock G."/>
            <person name="Sodergren E."/>
            <person name="Clifton S."/>
            <person name="Fulton L."/>
            <person name="Fulton B."/>
            <person name="Courtney L."/>
            <person name="Fronick C."/>
            <person name="Harrison M."/>
            <person name="Strong C."/>
            <person name="Farmer C."/>
            <person name="Delahaunty K."/>
            <person name="Markovic C."/>
            <person name="Hall O."/>
            <person name="Minx P."/>
            <person name="Tomlinson C."/>
            <person name="Mitreva M."/>
            <person name="Hou S."/>
            <person name="Chen J."/>
            <person name="Wollam A."/>
            <person name="Pepin K.H."/>
            <person name="Johnson M."/>
            <person name="Bhonagiri V."/>
            <person name="Zhang X."/>
            <person name="Suruliraj S."/>
            <person name="Warren W."/>
            <person name="Chinwalla A."/>
            <person name="Mardis E.R."/>
            <person name="Wilson R.K."/>
        </authorList>
    </citation>
    <scope>NUCLEOTIDE SEQUENCE [LARGE SCALE GENOMIC DNA]</scope>
    <source>
        <strain evidence="1 2">YIT 12067</strain>
    </source>
</reference>
<dbReference type="GeneID" id="78524706"/>
<gene>
    <name evidence="1" type="ORF">HMPREF9443_00353</name>
</gene>
<dbReference type="Proteomes" id="UP000004923">
    <property type="component" value="Unassembled WGS sequence"/>
</dbReference>
<evidence type="ECO:0000313" key="2">
    <source>
        <dbReference type="Proteomes" id="UP000004923"/>
    </source>
</evidence>
<keyword evidence="2" id="KW-1185">Reference proteome</keyword>
<dbReference type="HOGENOM" id="CLU_1843245_0_0_9"/>
<sequence>MKNNYQLPKPTNPTISYCQAKAIFTADGRLEGYKKNMKITRNNFVRKLIYERQHGICPYCGKRMLNINVGTAIHHNSYDNSCTFNGPLIHIYSPQPDGAIQIQVPNCAVCYYKYPCKSEDCISALVMIHKDCHELLHGHLEKVKTQD</sequence>
<name>E8LBZ0_9FIRM</name>
<accession>E8LBZ0</accession>
<evidence type="ECO:0000313" key="1">
    <source>
        <dbReference type="EMBL" id="EFY05655.1"/>
    </source>
</evidence>
<dbReference type="AlphaFoldDB" id="E8LBZ0"/>
<organism evidence="1 2">
    <name type="scientific">Phascolarctobacterium succinatutens YIT 12067</name>
    <dbReference type="NCBI Taxonomy" id="626939"/>
    <lineage>
        <taxon>Bacteria</taxon>
        <taxon>Bacillati</taxon>
        <taxon>Bacillota</taxon>
        <taxon>Negativicutes</taxon>
        <taxon>Acidaminococcales</taxon>
        <taxon>Acidaminococcaceae</taxon>
        <taxon>Phascolarctobacterium</taxon>
    </lineage>
</organism>
<proteinExistence type="predicted"/>
<comment type="caution">
    <text evidence="1">The sequence shown here is derived from an EMBL/GenBank/DDBJ whole genome shotgun (WGS) entry which is preliminary data.</text>
</comment>
<dbReference type="RefSeq" id="WP_009144747.1">
    <property type="nucleotide sequence ID" value="NZ_GL830854.1"/>
</dbReference>
<dbReference type="EMBL" id="AEVN01000012">
    <property type="protein sequence ID" value="EFY05655.1"/>
    <property type="molecule type" value="Genomic_DNA"/>
</dbReference>